<comment type="caution">
    <text evidence="12">The sequence shown here is derived from an EMBL/GenBank/DDBJ whole genome shotgun (WGS) entry which is preliminary data.</text>
</comment>
<dbReference type="InterPro" id="IPR004090">
    <property type="entry name" value="Chemotax_Me-accpt_rcpt"/>
</dbReference>
<gene>
    <name evidence="12" type="ORF">ACFQ4O_06670</name>
</gene>
<dbReference type="EMBL" id="JBHTMX010000036">
    <property type="protein sequence ID" value="MFD1331682.1"/>
    <property type="molecule type" value="Genomic_DNA"/>
</dbReference>
<dbReference type="InterPro" id="IPR003660">
    <property type="entry name" value="HAMP_dom"/>
</dbReference>
<evidence type="ECO:0000259" key="9">
    <source>
        <dbReference type="PROSITE" id="PS50111"/>
    </source>
</evidence>
<keyword evidence="7" id="KW-0472">Membrane</keyword>
<dbReference type="PROSITE" id="PS50111">
    <property type="entry name" value="CHEMOTAXIS_TRANSDUC_2"/>
    <property type="match status" value="1"/>
</dbReference>
<evidence type="ECO:0000256" key="1">
    <source>
        <dbReference type="ARBA" id="ARBA00004429"/>
    </source>
</evidence>
<dbReference type="PROSITE" id="PS50885">
    <property type="entry name" value="HAMP"/>
    <property type="match status" value="1"/>
</dbReference>
<reference evidence="13" key="1">
    <citation type="journal article" date="2019" name="Int. J. Syst. Evol. Microbiol.">
        <title>The Global Catalogue of Microorganisms (GCM) 10K type strain sequencing project: providing services to taxonomists for standard genome sequencing and annotation.</title>
        <authorList>
            <consortium name="The Broad Institute Genomics Platform"/>
            <consortium name="The Broad Institute Genome Sequencing Center for Infectious Disease"/>
            <person name="Wu L."/>
            <person name="Ma J."/>
        </authorList>
    </citation>
    <scope>NUCLEOTIDE SEQUENCE [LARGE SCALE GENOMIC DNA]</scope>
    <source>
        <strain evidence="13">CCUG 61696</strain>
    </source>
</reference>
<dbReference type="SMART" id="SM00283">
    <property type="entry name" value="MA"/>
    <property type="match status" value="1"/>
</dbReference>
<evidence type="ECO:0000259" key="11">
    <source>
        <dbReference type="PROSITE" id="PS50885"/>
    </source>
</evidence>
<evidence type="ECO:0000256" key="6">
    <source>
        <dbReference type="SAM" id="Coils"/>
    </source>
</evidence>
<dbReference type="InterPro" id="IPR004089">
    <property type="entry name" value="MCPsignal_dom"/>
</dbReference>
<accession>A0ABW3Z7H8</accession>
<keyword evidence="7" id="KW-1133">Transmembrane helix</keyword>
<dbReference type="PROSITE" id="PS50192">
    <property type="entry name" value="T_SNARE"/>
    <property type="match status" value="1"/>
</dbReference>
<feature type="domain" description="T-SNARE coiled-coil homology" evidence="10">
    <location>
        <begin position="452"/>
        <end position="514"/>
    </location>
</feature>
<keyword evidence="3 5" id="KW-0807">Transducer</keyword>
<dbReference type="PRINTS" id="PR00260">
    <property type="entry name" value="CHEMTRNSDUCR"/>
</dbReference>
<dbReference type="Gene3D" id="1.10.287.950">
    <property type="entry name" value="Methyl-accepting chemotaxis protein"/>
    <property type="match status" value="1"/>
</dbReference>
<dbReference type="Gene3D" id="6.10.340.10">
    <property type="match status" value="1"/>
</dbReference>
<evidence type="ECO:0000256" key="2">
    <source>
        <dbReference type="ARBA" id="ARBA00022519"/>
    </source>
</evidence>
<feature type="domain" description="HAMP" evidence="11">
    <location>
        <begin position="207"/>
        <end position="259"/>
    </location>
</feature>
<dbReference type="Pfam" id="PF00015">
    <property type="entry name" value="MCPsignal"/>
    <property type="match status" value="1"/>
</dbReference>
<dbReference type="SUPFAM" id="SSF158472">
    <property type="entry name" value="HAMP domain-like"/>
    <property type="match status" value="1"/>
</dbReference>
<dbReference type="Proteomes" id="UP001597171">
    <property type="component" value="Unassembled WGS sequence"/>
</dbReference>
<sequence length="556" mass="58786">MRIRSKIFALVGGLSLVSFAVAGVGMSTMTAYDHQIDRLNLESDRVYYSEHINRLITQVVMESRGIYAAEDTAEAKPFVTSLLAALREIDDVLAKWRTAVPEDRQGVFDQLSQELQRFKAFRSETARLAVEVSPRAAEAQGSTDENRANRASLQRTIDGLTVHIMKESQATRDASDELYSERLTLLLLLAFGGAGAALVIASLIAQRQIARPLQEVAVGVRRIASRDYNLPQRKKTADEIGEIWSDVEVLAGALREGDELRALQADSEKAASHSRRKERAAMADEFQDSVGELIQALAAAAQELEATSRSLAANAAQTNAQSSTVLVVASDAASNVNAVAASAEEFAATAAEIGAQVTRTSNAASDAVEHVAQARGRVQQLAAGSIKIGEFAALIQGIAEQTNLLALNATIEAARAGEAGRGFAIVASEVKQLAGQTGRATEEITAQINAIQAATRDTVRSIEDIGGAIGDLSHIATSVAAAVEEQQAATQEIARNVAGAAQGAQRVSEDMGQVRSAADHAGLGASQVQQAAAELARQSARLGQEVDRFLAGIRAA</sequence>
<organism evidence="12 13">
    <name type="scientific">Methylopila musalis</name>
    <dbReference type="NCBI Taxonomy" id="1134781"/>
    <lineage>
        <taxon>Bacteria</taxon>
        <taxon>Pseudomonadati</taxon>
        <taxon>Pseudomonadota</taxon>
        <taxon>Alphaproteobacteria</taxon>
        <taxon>Hyphomicrobiales</taxon>
        <taxon>Methylopilaceae</taxon>
        <taxon>Methylopila</taxon>
    </lineage>
</organism>
<dbReference type="SUPFAM" id="SSF58104">
    <property type="entry name" value="Methyl-accepting chemotaxis protein (MCP) signaling domain"/>
    <property type="match status" value="1"/>
</dbReference>
<feature type="coiled-coil region" evidence="6">
    <location>
        <begin position="294"/>
        <end position="321"/>
    </location>
</feature>
<dbReference type="RefSeq" id="WP_378774898.1">
    <property type="nucleotide sequence ID" value="NZ_JBHTMX010000036.1"/>
</dbReference>
<keyword evidence="8" id="KW-0732">Signal</keyword>
<feature type="chain" id="PRO_5046636574" evidence="8">
    <location>
        <begin position="23"/>
        <end position="556"/>
    </location>
</feature>
<name>A0ABW3Z7H8_9HYPH</name>
<feature type="transmembrane region" description="Helical" evidence="7">
    <location>
        <begin position="183"/>
        <end position="205"/>
    </location>
</feature>
<proteinExistence type="inferred from homology"/>
<evidence type="ECO:0000256" key="7">
    <source>
        <dbReference type="SAM" id="Phobius"/>
    </source>
</evidence>
<evidence type="ECO:0000259" key="10">
    <source>
        <dbReference type="PROSITE" id="PS50192"/>
    </source>
</evidence>
<keyword evidence="6" id="KW-0175">Coiled coil</keyword>
<protein>
    <submittedName>
        <fullName evidence="12">Methyl-accepting chemotaxis protein</fullName>
    </submittedName>
</protein>
<feature type="domain" description="Methyl-accepting transducer" evidence="9">
    <location>
        <begin position="300"/>
        <end position="536"/>
    </location>
</feature>
<dbReference type="PANTHER" id="PTHR32089:SF112">
    <property type="entry name" value="LYSOZYME-LIKE PROTEIN-RELATED"/>
    <property type="match status" value="1"/>
</dbReference>
<evidence type="ECO:0000256" key="4">
    <source>
        <dbReference type="ARBA" id="ARBA00029447"/>
    </source>
</evidence>
<keyword evidence="2" id="KW-1003">Cell membrane</keyword>
<evidence type="ECO:0000256" key="5">
    <source>
        <dbReference type="PROSITE-ProRule" id="PRU00284"/>
    </source>
</evidence>
<evidence type="ECO:0000256" key="8">
    <source>
        <dbReference type="SAM" id="SignalP"/>
    </source>
</evidence>
<keyword evidence="13" id="KW-1185">Reference proteome</keyword>
<evidence type="ECO:0000313" key="13">
    <source>
        <dbReference type="Proteomes" id="UP001597171"/>
    </source>
</evidence>
<evidence type="ECO:0000256" key="3">
    <source>
        <dbReference type="ARBA" id="ARBA00023224"/>
    </source>
</evidence>
<keyword evidence="2" id="KW-0997">Cell inner membrane</keyword>
<keyword evidence="7" id="KW-0812">Transmembrane</keyword>
<comment type="subcellular location">
    <subcellularLocation>
        <location evidence="1">Cell inner membrane</location>
        <topology evidence="1">Multi-pass membrane protein</topology>
    </subcellularLocation>
</comment>
<dbReference type="PANTHER" id="PTHR32089">
    <property type="entry name" value="METHYL-ACCEPTING CHEMOTAXIS PROTEIN MCPB"/>
    <property type="match status" value="1"/>
</dbReference>
<feature type="signal peptide" evidence="8">
    <location>
        <begin position="1"/>
        <end position="22"/>
    </location>
</feature>
<dbReference type="InterPro" id="IPR000727">
    <property type="entry name" value="T_SNARE_dom"/>
</dbReference>
<evidence type="ECO:0000313" key="12">
    <source>
        <dbReference type="EMBL" id="MFD1331682.1"/>
    </source>
</evidence>
<comment type="similarity">
    <text evidence="4">Belongs to the methyl-accepting chemotaxis (MCP) protein family.</text>
</comment>